<name>A0A3M7QM57_BRAPC</name>
<dbReference type="Proteomes" id="UP000276133">
    <property type="component" value="Unassembled WGS sequence"/>
</dbReference>
<sequence>MVVQFIVAVTGTCQISQHLLSHLTGLIVHLFAAKLSICFLNVTKQLLLLLNILPDLFPHGPDQLVQLGLYYTMLVKALRARQSTDQLGSQRIRIDALHFTLEHFAHISQRLHLVHQPSQVFYDVCVLKCCHWRCRWQRTANLMCRLAQQLNAISVLGILFLNDLVGLDGALYDALVLSYLRVKILGQLG</sequence>
<dbReference type="EMBL" id="REGN01005758">
    <property type="protein sequence ID" value="RNA12131.1"/>
    <property type="molecule type" value="Genomic_DNA"/>
</dbReference>
<gene>
    <name evidence="1" type="ORF">BpHYR1_019784</name>
</gene>
<evidence type="ECO:0000313" key="2">
    <source>
        <dbReference type="Proteomes" id="UP000276133"/>
    </source>
</evidence>
<protein>
    <submittedName>
        <fullName evidence="1">Uncharacterized protein</fullName>
    </submittedName>
</protein>
<reference evidence="1 2" key="1">
    <citation type="journal article" date="2018" name="Sci. Rep.">
        <title>Genomic signatures of local adaptation to the degree of environmental predictability in rotifers.</title>
        <authorList>
            <person name="Franch-Gras L."/>
            <person name="Hahn C."/>
            <person name="Garcia-Roger E.M."/>
            <person name="Carmona M.J."/>
            <person name="Serra M."/>
            <person name="Gomez A."/>
        </authorList>
    </citation>
    <scope>NUCLEOTIDE SEQUENCE [LARGE SCALE GENOMIC DNA]</scope>
    <source>
        <strain evidence="1">HYR1</strain>
    </source>
</reference>
<dbReference type="AlphaFoldDB" id="A0A3M7QM57"/>
<comment type="caution">
    <text evidence="1">The sequence shown here is derived from an EMBL/GenBank/DDBJ whole genome shotgun (WGS) entry which is preliminary data.</text>
</comment>
<proteinExistence type="predicted"/>
<organism evidence="1 2">
    <name type="scientific">Brachionus plicatilis</name>
    <name type="common">Marine rotifer</name>
    <name type="synonym">Brachionus muelleri</name>
    <dbReference type="NCBI Taxonomy" id="10195"/>
    <lineage>
        <taxon>Eukaryota</taxon>
        <taxon>Metazoa</taxon>
        <taxon>Spiralia</taxon>
        <taxon>Gnathifera</taxon>
        <taxon>Rotifera</taxon>
        <taxon>Eurotatoria</taxon>
        <taxon>Monogononta</taxon>
        <taxon>Pseudotrocha</taxon>
        <taxon>Ploima</taxon>
        <taxon>Brachionidae</taxon>
        <taxon>Brachionus</taxon>
    </lineage>
</organism>
<keyword evidence="2" id="KW-1185">Reference proteome</keyword>
<evidence type="ECO:0000313" key="1">
    <source>
        <dbReference type="EMBL" id="RNA12131.1"/>
    </source>
</evidence>
<accession>A0A3M7QM57</accession>